<sequence>MAQFRLHRYNWWVETVGSHLAPKFFFGNTFYTIRNIAFANAFTRIKHVMPGLQNQWSRTDIRPEFPRMSSPAFFRKFERGLVDDNGMHRSMGIIIALREGEFSYGRNLHVDLLRFGDMGIHVDTLVVDVLGVLGTTLETMDLDRLMRTALTRIGGVMVGQGTLLSLQRMKGPDQREGSRRRYTLRKA</sequence>
<reference evidence="2" key="1">
    <citation type="journal article" date="2020" name="Stud. Mycol.">
        <title>101 Dothideomycetes genomes: a test case for predicting lifestyles and emergence of pathogens.</title>
        <authorList>
            <person name="Haridas S."/>
            <person name="Albert R."/>
            <person name="Binder M."/>
            <person name="Bloem J."/>
            <person name="Labutti K."/>
            <person name="Salamov A."/>
            <person name="Andreopoulos B."/>
            <person name="Baker S."/>
            <person name="Barry K."/>
            <person name="Bills G."/>
            <person name="Bluhm B."/>
            <person name="Cannon C."/>
            <person name="Castanera R."/>
            <person name="Culley D."/>
            <person name="Daum C."/>
            <person name="Ezra D."/>
            <person name="Gonzalez J."/>
            <person name="Henrissat B."/>
            <person name="Kuo A."/>
            <person name="Liang C."/>
            <person name="Lipzen A."/>
            <person name="Lutzoni F."/>
            <person name="Magnuson J."/>
            <person name="Mondo S."/>
            <person name="Nolan M."/>
            <person name="Ohm R."/>
            <person name="Pangilinan J."/>
            <person name="Park H.-J."/>
            <person name="Ramirez L."/>
            <person name="Alfaro M."/>
            <person name="Sun H."/>
            <person name="Tritt A."/>
            <person name="Yoshinaga Y."/>
            <person name="Zwiers L.-H."/>
            <person name="Turgeon B."/>
            <person name="Goodwin S."/>
            <person name="Spatafora J."/>
            <person name="Crous P."/>
            <person name="Grigoriev I."/>
        </authorList>
    </citation>
    <scope>NUCLEOTIDE SEQUENCE</scope>
    <source>
        <strain evidence="2">CBS 675.92</strain>
    </source>
</reference>
<gene>
    <name evidence="2" type="ORF">CC80DRAFT_506136</name>
</gene>
<dbReference type="Proteomes" id="UP000800035">
    <property type="component" value="Unassembled WGS sequence"/>
</dbReference>
<feature type="compositionally biased region" description="Basic and acidic residues" evidence="1">
    <location>
        <begin position="170"/>
        <end position="179"/>
    </location>
</feature>
<evidence type="ECO:0000313" key="2">
    <source>
        <dbReference type="EMBL" id="KAF1954902.1"/>
    </source>
</evidence>
<protein>
    <submittedName>
        <fullName evidence="2">Uncharacterized protein</fullName>
    </submittedName>
</protein>
<feature type="region of interest" description="Disordered" evidence="1">
    <location>
        <begin position="168"/>
        <end position="187"/>
    </location>
</feature>
<dbReference type="AlphaFoldDB" id="A0A6A5TTA8"/>
<proteinExistence type="predicted"/>
<evidence type="ECO:0000313" key="3">
    <source>
        <dbReference type="Proteomes" id="UP000800035"/>
    </source>
</evidence>
<keyword evidence="3" id="KW-1185">Reference proteome</keyword>
<dbReference type="EMBL" id="ML976997">
    <property type="protein sequence ID" value="KAF1954902.1"/>
    <property type="molecule type" value="Genomic_DNA"/>
</dbReference>
<organism evidence="2 3">
    <name type="scientific">Byssothecium circinans</name>
    <dbReference type="NCBI Taxonomy" id="147558"/>
    <lineage>
        <taxon>Eukaryota</taxon>
        <taxon>Fungi</taxon>
        <taxon>Dikarya</taxon>
        <taxon>Ascomycota</taxon>
        <taxon>Pezizomycotina</taxon>
        <taxon>Dothideomycetes</taxon>
        <taxon>Pleosporomycetidae</taxon>
        <taxon>Pleosporales</taxon>
        <taxon>Massarineae</taxon>
        <taxon>Massarinaceae</taxon>
        <taxon>Byssothecium</taxon>
    </lineage>
</organism>
<evidence type="ECO:0000256" key="1">
    <source>
        <dbReference type="SAM" id="MobiDB-lite"/>
    </source>
</evidence>
<name>A0A6A5TTA8_9PLEO</name>
<accession>A0A6A5TTA8</accession>